<feature type="chain" id="PRO_5034678066" evidence="1">
    <location>
        <begin position="19"/>
        <end position="102"/>
    </location>
</feature>
<name>A0A8H3Z9L5_VENIN</name>
<feature type="signal peptide" evidence="1">
    <location>
        <begin position="1"/>
        <end position="18"/>
    </location>
</feature>
<dbReference type="Proteomes" id="UP000490939">
    <property type="component" value="Unassembled WGS sequence"/>
</dbReference>
<dbReference type="EMBL" id="WNWR01000124">
    <property type="protein sequence ID" value="KAE9990744.1"/>
    <property type="molecule type" value="Genomic_DNA"/>
</dbReference>
<accession>A0A8H3Z9L5</accession>
<gene>
    <name evidence="2" type="ORF">EG327_001036</name>
</gene>
<evidence type="ECO:0000313" key="3">
    <source>
        <dbReference type="Proteomes" id="UP000490939"/>
    </source>
</evidence>
<dbReference type="AlphaFoldDB" id="A0A8H3Z9L5"/>
<keyword evidence="1" id="KW-0732">Signal</keyword>
<protein>
    <submittedName>
        <fullName evidence="2">Uncharacterized protein</fullName>
    </submittedName>
</protein>
<evidence type="ECO:0000256" key="1">
    <source>
        <dbReference type="SAM" id="SignalP"/>
    </source>
</evidence>
<keyword evidence="3" id="KW-1185">Reference proteome</keyword>
<sequence>MRLQTLLPATLFAQSTFAIYYCCFEIQSANPIWNKVSKIFDNIDDEVWYPRVDSDCNIEITKRKATSCAGWKGKVLDNTCREFGALKTLGPVIAKECEHRAG</sequence>
<proteinExistence type="predicted"/>
<evidence type="ECO:0000313" key="2">
    <source>
        <dbReference type="EMBL" id="KAE9990744.1"/>
    </source>
</evidence>
<comment type="caution">
    <text evidence="2">The sequence shown here is derived from an EMBL/GenBank/DDBJ whole genome shotgun (WGS) entry which is preliminary data.</text>
</comment>
<organism evidence="2 3">
    <name type="scientific">Venturia inaequalis</name>
    <name type="common">Apple scab fungus</name>
    <dbReference type="NCBI Taxonomy" id="5025"/>
    <lineage>
        <taxon>Eukaryota</taxon>
        <taxon>Fungi</taxon>
        <taxon>Dikarya</taxon>
        <taxon>Ascomycota</taxon>
        <taxon>Pezizomycotina</taxon>
        <taxon>Dothideomycetes</taxon>
        <taxon>Pleosporomycetidae</taxon>
        <taxon>Venturiales</taxon>
        <taxon>Venturiaceae</taxon>
        <taxon>Venturia</taxon>
    </lineage>
</organism>
<reference evidence="2 3" key="1">
    <citation type="submission" date="2019-07" db="EMBL/GenBank/DDBJ databases">
        <title>Venturia inaequalis Genome Resource.</title>
        <authorList>
            <person name="Lichtner F.J."/>
        </authorList>
    </citation>
    <scope>NUCLEOTIDE SEQUENCE [LARGE SCALE GENOMIC DNA]</scope>
    <source>
        <strain evidence="2 3">DMI_063113</strain>
    </source>
</reference>